<evidence type="ECO:0000313" key="4">
    <source>
        <dbReference type="Proteomes" id="UP001165366"/>
    </source>
</evidence>
<organism evidence="3 4">
    <name type="scientific">Rhodohalobacter sulfatireducens</name>
    <dbReference type="NCBI Taxonomy" id="2911366"/>
    <lineage>
        <taxon>Bacteria</taxon>
        <taxon>Pseudomonadati</taxon>
        <taxon>Balneolota</taxon>
        <taxon>Balneolia</taxon>
        <taxon>Balneolales</taxon>
        <taxon>Balneolaceae</taxon>
        <taxon>Rhodohalobacter</taxon>
    </lineage>
</organism>
<dbReference type="Pfam" id="PF00078">
    <property type="entry name" value="RVT_1"/>
    <property type="match status" value="1"/>
</dbReference>
<keyword evidence="4" id="KW-1185">Reference proteome</keyword>
<dbReference type="InterPro" id="IPR051083">
    <property type="entry name" value="GrpII_Intron_Splice-Mob/Def"/>
</dbReference>
<comment type="caution">
    <text evidence="3">The sequence shown here is derived from an EMBL/GenBank/DDBJ whole genome shotgun (WGS) entry which is preliminary data.</text>
</comment>
<dbReference type="InterPro" id="IPR003545">
    <property type="entry name" value="Telomerase_RT"/>
</dbReference>
<dbReference type="RefSeq" id="WP_237852633.1">
    <property type="nucleotide sequence ID" value="NZ_JAKLWS010000003.1"/>
</dbReference>
<dbReference type="PROSITE" id="PS50878">
    <property type="entry name" value="RT_POL"/>
    <property type="match status" value="1"/>
</dbReference>
<dbReference type="PRINTS" id="PR01365">
    <property type="entry name" value="TELOMERASERT"/>
</dbReference>
<evidence type="ECO:0000256" key="1">
    <source>
        <dbReference type="ARBA" id="ARBA00034120"/>
    </source>
</evidence>
<dbReference type="Proteomes" id="UP001165366">
    <property type="component" value="Unassembled WGS sequence"/>
</dbReference>
<proteinExistence type="inferred from homology"/>
<dbReference type="InterPro" id="IPR043502">
    <property type="entry name" value="DNA/RNA_pol_sf"/>
</dbReference>
<evidence type="ECO:0000259" key="2">
    <source>
        <dbReference type="PROSITE" id="PS50878"/>
    </source>
</evidence>
<comment type="similarity">
    <text evidence="1">Belongs to the bacterial reverse transcriptase family.</text>
</comment>
<dbReference type="PANTHER" id="PTHR34047">
    <property type="entry name" value="NUCLEAR INTRON MATURASE 1, MITOCHONDRIAL-RELATED"/>
    <property type="match status" value="1"/>
</dbReference>
<gene>
    <name evidence="3" type="ORF">L6773_04390</name>
</gene>
<accession>A0ABS9KAB3</accession>
<evidence type="ECO:0000313" key="3">
    <source>
        <dbReference type="EMBL" id="MCG2587790.1"/>
    </source>
</evidence>
<dbReference type="SUPFAM" id="SSF56672">
    <property type="entry name" value="DNA/RNA polymerases"/>
    <property type="match status" value="1"/>
</dbReference>
<dbReference type="PANTHER" id="PTHR34047:SF8">
    <property type="entry name" value="PROTEIN YKFC"/>
    <property type="match status" value="1"/>
</dbReference>
<name>A0ABS9KAB3_9BACT</name>
<reference evidence="3" key="2">
    <citation type="submission" date="2024-05" db="EMBL/GenBank/DDBJ databases">
        <title>Rhodohalobacter halophilus gen. nov., sp. nov., a moderately halophilic member of the family Balneolaceae.</title>
        <authorList>
            <person name="Xia J."/>
        </authorList>
    </citation>
    <scope>NUCLEOTIDE SEQUENCE</scope>
    <source>
        <strain evidence="3">WB101</strain>
    </source>
</reference>
<dbReference type="EMBL" id="JAKLWS010000003">
    <property type="protein sequence ID" value="MCG2587790.1"/>
    <property type="molecule type" value="Genomic_DNA"/>
</dbReference>
<reference evidence="3" key="1">
    <citation type="submission" date="2022-01" db="EMBL/GenBank/DDBJ databases">
        <authorList>
            <person name="Wang Y."/>
        </authorList>
    </citation>
    <scope>NUCLEOTIDE SEQUENCE</scope>
    <source>
        <strain evidence="3">WB101</strain>
    </source>
</reference>
<dbReference type="InterPro" id="IPR000477">
    <property type="entry name" value="RT_dom"/>
</dbReference>
<feature type="domain" description="Reverse transcriptase" evidence="2">
    <location>
        <begin position="37"/>
        <end position="395"/>
    </location>
</feature>
<protein>
    <recommendedName>
        <fullName evidence="2">Reverse transcriptase domain-containing protein</fullName>
    </recommendedName>
</protein>
<sequence>MENKPYRSDKDWFKPKFYQHIGLPLTQKDRDWVEKYVQNPKNIAAHSFLPFIYRKIEKKKFRRDIHSDGTRSYKRVKSSKTRHIYYASHLDSQIYSYYSELLRKPYESKLQELGIGDCVTAYRRIPVKEEKRNKCNIDFAREAFEFIREWDESEVDVITLDIKSFFDSLDHSILKKRWYNLIGSKKNLRADHYNIFKNLTRYSFINENQLFKEFCDDIIVRMADGSLKRKRINRSRYLNEKNAIAYCYKKEFQDRVKNKGLINESTLEQGSKTGRKIPGKIRTKGIPQGTPLSAMLANIYMINFDHSMYQEVKKMGGVYRRYSDDMIIICSPVDSKKLEEGAIELIERSKLKIQPKKTRKFRFKKSETGFNCSEWMPESKIWYPNTNLEYLGFEFDGKRALIKSSSISKFYRNMKRSVRRSAFFAKYGKSKDDNIYKRRLFKRYSHLGAGRRKIYKRDKNDNTKWFISYKYDWGNFITYVRLAENAFNSSDIRGQLKNHWKKLNNEIDKHE</sequence>